<dbReference type="AlphaFoldDB" id="A0A0S4MQH1"/>
<protein>
    <submittedName>
        <fullName evidence="1">Uncharacterized protein</fullName>
    </submittedName>
</protein>
<reference evidence="2" key="1">
    <citation type="submission" date="2015-11" db="EMBL/GenBank/DDBJ databases">
        <authorList>
            <person name="Varghese N."/>
        </authorList>
    </citation>
    <scope>NUCLEOTIDE SEQUENCE [LARGE SCALE GENOMIC DNA]</scope>
</reference>
<dbReference type="OrthoDB" id="3078667at2"/>
<sequence length="182" mass="21717">MTTELEFTNRVLKFFRAKLYSDRKFSDVKVDKEVNILKDFTFGKDKEGNWRPVLGLQQQDIVFYKDTLATEKLGNGVYIRNIGKRGEIIIPLIICELKVGQSMNTHGFLTYARISSEIKYIFPHCAYYFLLDSRKERNLQPDTILRQGKGFDRIFLEWEKDKEIIWNDIRKHLEYLRRLKII</sequence>
<gene>
    <name evidence="1" type="ORF">JGI1_00074</name>
</gene>
<dbReference type="EMBL" id="FAOO01000001">
    <property type="protein sequence ID" value="CUU00779.1"/>
    <property type="molecule type" value="Genomic_DNA"/>
</dbReference>
<dbReference type="Proteomes" id="UP000320623">
    <property type="component" value="Unassembled WGS sequence"/>
</dbReference>
<organism evidence="1 2">
    <name type="scientific">Candidatus Thermokryptus mobilis</name>
    <dbReference type="NCBI Taxonomy" id="1643428"/>
    <lineage>
        <taxon>Bacteria</taxon>
        <taxon>Pseudomonadati</taxon>
        <taxon>Candidatus Kryptoniota</taxon>
        <taxon>Candidatus Thermokryptus</taxon>
    </lineage>
</organism>
<evidence type="ECO:0000313" key="2">
    <source>
        <dbReference type="Proteomes" id="UP000320623"/>
    </source>
</evidence>
<evidence type="ECO:0000313" key="1">
    <source>
        <dbReference type="EMBL" id="CUU00779.1"/>
    </source>
</evidence>
<dbReference type="RefSeq" id="WP_140943892.1">
    <property type="nucleotide sequence ID" value="NZ_FAOO01000001.1"/>
</dbReference>
<keyword evidence="2" id="KW-1185">Reference proteome</keyword>
<proteinExistence type="predicted"/>
<name>A0A0S4MQH1_9BACT</name>
<accession>A0A0S4MQH1</accession>